<comment type="caution">
    <text evidence="3">The sequence shown here is derived from an EMBL/GenBank/DDBJ whole genome shotgun (WGS) entry which is preliminary data.</text>
</comment>
<feature type="domain" description="Myosin VI lever arm" evidence="1">
    <location>
        <begin position="36"/>
        <end position="95"/>
    </location>
</feature>
<dbReference type="AlphaFoldDB" id="A0A819JDP8"/>
<evidence type="ECO:0000313" key="2">
    <source>
        <dbReference type="EMBL" id="CAF3891921.1"/>
    </source>
</evidence>
<dbReference type="Pfam" id="PF21521">
    <property type="entry name" value="MYO6_lever"/>
    <property type="match status" value="1"/>
</dbReference>
<gene>
    <name evidence="3" type="ORF">OVN521_LOCUS11137</name>
    <name evidence="2" type="ORF">UXM345_LOCUS10052</name>
</gene>
<dbReference type="Gene3D" id="6.10.220.10">
    <property type="match status" value="1"/>
</dbReference>
<organism evidence="3 4">
    <name type="scientific">Rotaria magnacalcarata</name>
    <dbReference type="NCBI Taxonomy" id="392030"/>
    <lineage>
        <taxon>Eukaryota</taxon>
        <taxon>Metazoa</taxon>
        <taxon>Spiralia</taxon>
        <taxon>Gnathifera</taxon>
        <taxon>Rotifera</taxon>
        <taxon>Eurotatoria</taxon>
        <taxon>Bdelloidea</taxon>
        <taxon>Philodinida</taxon>
        <taxon>Philodinidae</taxon>
        <taxon>Rotaria</taxon>
    </lineage>
</organism>
<accession>A0A819JDP8</accession>
<dbReference type="Proteomes" id="UP000663842">
    <property type="component" value="Unassembled WGS sequence"/>
</dbReference>
<evidence type="ECO:0000313" key="3">
    <source>
        <dbReference type="EMBL" id="CAF3931156.1"/>
    </source>
</evidence>
<dbReference type="EMBL" id="CAJOBF010000939">
    <property type="protein sequence ID" value="CAF3891921.1"/>
    <property type="molecule type" value="Genomic_DNA"/>
</dbReference>
<sequence>MTFSDINLKFTLTNVCFGQETFADNEIMIYDLTNLGEPRPKVERYVLWTRWKRAQWCVLSVIKLKNKIVFRRKCLIDIQRHVRMHLVYKRYTPRQEL</sequence>
<dbReference type="EMBL" id="CAJOBG010001460">
    <property type="protein sequence ID" value="CAF3931156.1"/>
    <property type="molecule type" value="Genomic_DNA"/>
</dbReference>
<dbReference type="Proteomes" id="UP000663866">
    <property type="component" value="Unassembled WGS sequence"/>
</dbReference>
<proteinExistence type="predicted"/>
<evidence type="ECO:0000259" key="1">
    <source>
        <dbReference type="Pfam" id="PF21521"/>
    </source>
</evidence>
<dbReference type="InterPro" id="IPR049016">
    <property type="entry name" value="MYO6_lever"/>
</dbReference>
<evidence type="ECO:0000313" key="4">
    <source>
        <dbReference type="Proteomes" id="UP000663866"/>
    </source>
</evidence>
<protein>
    <recommendedName>
        <fullName evidence="1">Myosin VI lever arm domain-containing protein</fullName>
    </recommendedName>
</protein>
<reference evidence="3" key="1">
    <citation type="submission" date="2021-02" db="EMBL/GenBank/DDBJ databases">
        <authorList>
            <person name="Nowell W R."/>
        </authorList>
    </citation>
    <scope>NUCLEOTIDE SEQUENCE</scope>
</reference>
<keyword evidence="4" id="KW-1185">Reference proteome</keyword>
<name>A0A819JDP8_9BILA</name>
<dbReference type="PROSITE" id="PS50096">
    <property type="entry name" value="IQ"/>
    <property type="match status" value="1"/>
</dbReference>